<dbReference type="AlphaFoldDB" id="A0AAJ0GFW8"/>
<proteinExistence type="predicted"/>
<dbReference type="Proteomes" id="UP001271007">
    <property type="component" value="Unassembled WGS sequence"/>
</dbReference>
<feature type="region of interest" description="Disordered" evidence="1">
    <location>
        <begin position="67"/>
        <end position="97"/>
    </location>
</feature>
<sequence>MDSSGSNNPAEGHDLGHIDAQYQQDLEDADETLPTVELEDEEVVMTGGAGVGYGQDEAGNLLNAAAAASDASDASFQGVYDAPDEQKEDQNAESEEEANITDALAVNDEPWQHKEPKAQPLKYHVATDGQGGTKLMTITKKINFNSRKEVKAANKIRDQNIRRSQQTPKKRESKAGRHFTPVHEAWAIQEHHNWANTVGGRMPMHNFAPAFNARFPTEHRTVSALTGFIRRSVALKAVRDSYK</sequence>
<protein>
    <submittedName>
        <fullName evidence="2">Uncharacterized protein</fullName>
    </submittedName>
</protein>
<evidence type="ECO:0000256" key="1">
    <source>
        <dbReference type="SAM" id="MobiDB-lite"/>
    </source>
</evidence>
<evidence type="ECO:0000313" key="2">
    <source>
        <dbReference type="EMBL" id="KAK3056718.1"/>
    </source>
</evidence>
<gene>
    <name evidence="2" type="ORF">LTR09_002511</name>
</gene>
<comment type="caution">
    <text evidence="2">The sequence shown here is derived from an EMBL/GenBank/DDBJ whole genome shotgun (WGS) entry which is preliminary data.</text>
</comment>
<name>A0AAJ0GFW8_9PEZI</name>
<evidence type="ECO:0000313" key="3">
    <source>
        <dbReference type="Proteomes" id="UP001271007"/>
    </source>
</evidence>
<keyword evidence="3" id="KW-1185">Reference proteome</keyword>
<dbReference type="EMBL" id="JAWDJX010000005">
    <property type="protein sequence ID" value="KAK3056718.1"/>
    <property type="molecule type" value="Genomic_DNA"/>
</dbReference>
<reference evidence="2" key="1">
    <citation type="submission" date="2023-04" db="EMBL/GenBank/DDBJ databases">
        <title>Black Yeasts Isolated from many extreme environments.</title>
        <authorList>
            <person name="Coleine C."/>
            <person name="Stajich J.E."/>
            <person name="Selbmann L."/>
        </authorList>
    </citation>
    <scope>NUCLEOTIDE SEQUENCE</scope>
    <source>
        <strain evidence="2">CCFEE 5312</strain>
    </source>
</reference>
<organism evidence="2 3">
    <name type="scientific">Extremus antarcticus</name>
    <dbReference type="NCBI Taxonomy" id="702011"/>
    <lineage>
        <taxon>Eukaryota</taxon>
        <taxon>Fungi</taxon>
        <taxon>Dikarya</taxon>
        <taxon>Ascomycota</taxon>
        <taxon>Pezizomycotina</taxon>
        <taxon>Dothideomycetes</taxon>
        <taxon>Dothideomycetidae</taxon>
        <taxon>Mycosphaerellales</taxon>
        <taxon>Extremaceae</taxon>
        <taxon>Extremus</taxon>
    </lineage>
</organism>
<accession>A0AAJ0GFW8</accession>
<feature type="region of interest" description="Disordered" evidence="1">
    <location>
        <begin position="1"/>
        <end position="30"/>
    </location>
</feature>